<sequence>MNHLSPFFNSTIAAVIFNHLSPFFNSTIAAVIFAMLLFPYYLLRKWKSRASKGIPAPQPQAAWPLIGHLPLLSGSDPPHITLAALANTCGPLFSIRLGIQFVPVVSCSKVGKELFTGVNDVIVTFRPALVAGKLIGYNYALFPFTPGGLYWRETRKISTLELLSNRRLELLKHIRNQEMQQWFSDLSLNILLRMIIGKKYFGAGADGDEKEGRQFQERTTTLLHYLGTLVLRDAAPFLGHLLDKWLQEHERNRYFGEKSKEDQDFMDVLLSALDGKSIEGYDADTINKAVSLSMVAGNETIAVAMTWALALLLNHKPVLRKAQKGLDEVIGKERLVNDKDISKLVYLLAIVKGTLRLYPPAFISGPRQFTVDCNINTVVWPDPMVFKPERFLTTHNNVDVRSHKFEMLPFGGGRRACPGASYALQIIHLTMATLLQSFEISTSSDAAIDMTPGVGLTNMKTTPLEVVFSPRLPLCCLE</sequence>
<protein>
    <submittedName>
        <fullName evidence="1">Uncharacterized protein</fullName>
    </submittedName>
</protein>
<reference evidence="2" key="1">
    <citation type="journal article" date="2016" name="Nat. Biotechnol.">
        <title>Sequencing wild and cultivated cassava and related species reveals extensive interspecific hybridization and genetic diversity.</title>
        <authorList>
            <person name="Bredeson J.V."/>
            <person name="Lyons J.B."/>
            <person name="Prochnik S.E."/>
            <person name="Wu G.A."/>
            <person name="Ha C.M."/>
            <person name="Edsinger-Gonzales E."/>
            <person name="Grimwood J."/>
            <person name="Schmutz J."/>
            <person name="Rabbi I.Y."/>
            <person name="Egesi C."/>
            <person name="Nauluvula P."/>
            <person name="Lebot V."/>
            <person name="Ndunguru J."/>
            <person name="Mkamilo G."/>
            <person name="Bart R.S."/>
            <person name="Setter T.L."/>
            <person name="Gleadow R.M."/>
            <person name="Kulakow P."/>
            <person name="Ferguson M.E."/>
            <person name="Rounsley S."/>
            <person name="Rokhsar D.S."/>
        </authorList>
    </citation>
    <scope>NUCLEOTIDE SEQUENCE [LARGE SCALE GENOMIC DNA]</scope>
    <source>
        <strain evidence="2">cv. AM560-2</strain>
    </source>
</reference>
<comment type="caution">
    <text evidence="1">The sequence shown here is derived from an EMBL/GenBank/DDBJ whole genome shotgun (WGS) entry which is preliminary data.</text>
</comment>
<evidence type="ECO:0000313" key="1">
    <source>
        <dbReference type="EMBL" id="KAG8632554.1"/>
    </source>
</evidence>
<dbReference type="EMBL" id="CM004404">
    <property type="protein sequence ID" value="KAG8632554.1"/>
    <property type="molecule type" value="Genomic_DNA"/>
</dbReference>
<gene>
    <name evidence="1" type="ORF">MANES_18G030940v8</name>
</gene>
<proteinExistence type="predicted"/>
<name>A0ACB7FX08_MANES</name>
<keyword evidence="2" id="KW-1185">Reference proteome</keyword>
<evidence type="ECO:0000313" key="2">
    <source>
        <dbReference type="Proteomes" id="UP000091857"/>
    </source>
</evidence>
<dbReference type="Proteomes" id="UP000091857">
    <property type="component" value="Chromosome 18"/>
</dbReference>
<organism evidence="1 2">
    <name type="scientific">Manihot esculenta</name>
    <name type="common">Cassava</name>
    <name type="synonym">Jatropha manihot</name>
    <dbReference type="NCBI Taxonomy" id="3983"/>
    <lineage>
        <taxon>Eukaryota</taxon>
        <taxon>Viridiplantae</taxon>
        <taxon>Streptophyta</taxon>
        <taxon>Embryophyta</taxon>
        <taxon>Tracheophyta</taxon>
        <taxon>Spermatophyta</taxon>
        <taxon>Magnoliopsida</taxon>
        <taxon>eudicotyledons</taxon>
        <taxon>Gunneridae</taxon>
        <taxon>Pentapetalae</taxon>
        <taxon>rosids</taxon>
        <taxon>fabids</taxon>
        <taxon>Malpighiales</taxon>
        <taxon>Euphorbiaceae</taxon>
        <taxon>Crotonoideae</taxon>
        <taxon>Manihoteae</taxon>
        <taxon>Manihot</taxon>
    </lineage>
</organism>
<accession>A0ACB7FX08</accession>